<dbReference type="PANTHER" id="PTHR11440">
    <property type="entry name" value="LECITHIN-CHOLESTEROL ACYLTRANSFERASE-RELATED"/>
    <property type="match status" value="1"/>
</dbReference>
<dbReference type="eggNOG" id="COG1075">
    <property type="taxonomic scope" value="Bacteria"/>
</dbReference>
<dbReference type="AlphaFoldDB" id="A7HMP7"/>
<protein>
    <recommendedName>
        <fullName evidence="1">GPI inositol-deacylase PGAP1-like alpha/beta domain-containing protein</fullName>
    </recommendedName>
</protein>
<gene>
    <name evidence="2" type="ordered locus">Fnod_1333</name>
</gene>
<dbReference type="Pfam" id="PF07819">
    <property type="entry name" value="PGAP1"/>
    <property type="match status" value="1"/>
</dbReference>
<accession>A7HMP7</accession>
<proteinExistence type="predicted"/>
<dbReference type="GO" id="GO:0016788">
    <property type="term" value="F:hydrolase activity, acting on ester bonds"/>
    <property type="evidence" value="ECO:0007669"/>
    <property type="project" value="InterPro"/>
</dbReference>
<evidence type="ECO:0000313" key="2">
    <source>
        <dbReference type="EMBL" id="ABS61180.1"/>
    </source>
</evidence>
<dbReference type="ESTHER" id="frnb-a7hmp79">
    <property type="family name" value="AlphaBeta_hydrolase"/>
</dbReference>
<keyword evidence="3" id="KW-1185">Reference proteome</keyword>
<dbReference type="InterPro" id="IPR029058">
    <property type="entry name" value="AB_hydrolase_fold"/>
</dbReference>
<dbReference type="STRING" id="381764.Fnod_1333"/>
<reference evidence="2 3" key="2">
    <citation type="journal article" date="2009" name="Proc. Natl. Acad. Sci. U.S.A.">
        <title>On the chimeric nature, thermophilic origin, and phylogenetic placement of the Thermotogales.</title>
        <authorList>
            <person name="Zhaxybayeva O."/>
            <person name="Swithers K.S."/>
            <person name="Lapierre P."/>
            <person name="Fournier G.P."/>
            <person name="Bickhart D.M."/>
            <person name="DeBoy R.T."/>
            <person name="Nelson K.E."/>
            <person name="Nesbo C.L."/>
            <person name="Doolittle W.F."/>
            <person name="Gogarten J.P."/>
            <person name="Noll K.M."/>
        </authorList>
    </citation>
    <scope>NUCLEOTIDE SEQUENCE [LARGE SCALE GENOMIC DNA]</scope>
    <source>
        <strain evidence="3">ATCC 35602 / DSM 5306 / Rt17-B1</strain>
    </source>
</reference>
<dbReference type="KEGG" id="fno:Fnod_1333"/>
<dbReference type="SMR" id="A7HMP7"/>
<organism evidence="2 3">
    <name type="scientific">Fervidobacterium nodosum (strain ATCC 35602 / DSM 5306 / Rt17-B1)</name>
    <dbReference type="NCBI Taxonomy" id="381764"/>
    <lineage>
        <taxon>Bacteria</taxon>
        <taxon>Thermotogati</taxon>
        <taxon>Thermotogota</taxon>
        <taxon>Thermotogae</taxon>
        <taxon>Thermotogales</taxon>
        <taxon>Fervidobacteriaceae</taxon>
        <taxon>Fervidobacterium</taxon>
    </lineage>
</organism>
<evidence type="ECO:0000259" key="1">
    <source>
        <dbReference type="Pfam" id="PF07819"/>
    </source>
</evidence>
<feature type="domain" description="GPI inositol-deacylase PGAP1-like alpha/beta" evidence="1">
    <location>
        <begin position="108"/>
        <end position="155"/>
    </location>
</feature>
<dbReference type="SUPFAM" id="SSF53474">
    <property type="entry name" value="alpha/beta-Hydrolases"/>
    <property type="match status" value="1"/>
</dbReference>
<dbReference type="Gene3D" id="3.40.50.1820">
    <property type="entry name" value="alpha/beta hydrolase"/>
    <property type="match status" value="1"/>
</dbReference>
<dbReference type="HOGENOM" id="CLU_791668_0_0_0"/>
<dbReference type="EMBL" id="CP000771">
    <property type="protein sequence ID" value="ABS61180.1"/>
    <property type="molecule type" value="Genomic_DNA"/>
</dbReference>
<name>A7HMP7_FERNB</name>
<sequence length="302" mass="34841">MYYNNGIPVYRTIKEIKPFFEYTKVSEVYWERPVPEIVKIRDGELSVVLIHGIDPMEVNGSWTLYKEYFVNTWNSLLPKNCGLYIFIYPTLDVPLEETAKILVDEIIKLNKKVNIYAHSMGGILLRYVLQNEEFREFVNKIIFAGTPHLGTPLANFVVLDKSVLKFHPKWDIIKTVILMANTAWVFIDAPNYKYLTFGFEKPEIPENINFMNFAAKINANTSSIVKNLINTDFFSSIALQILESTIKIIYPKDSDFTQNDGMVPLFSATYYGNEKVFEGFDHADLAISETIVKEAIKYFFGE</sequence>
<evidence type="ECO:0000313" key="3">
    <source>
        <dbReference type="Proteomes" id="UP000002415"/>
    </source>
</evidence>
<dbReference type="InterPro" id="IPR012908">
    <property type="entry name" value="PGAP1-ab_dom-like"/>
</dbReference>
<dbReference type="Proteomes" id="UP000002415">
    <property type="component" value="Chromosome"/>
</dbReference>
<reference evidence="2 3" key="1">
    <citation type="submission" date="2007-07" db="EMBL/GenBank/DDBJ databases">
        <title>Complete sequence of Fervidobacterium nodosum Rt17-B1.</title>
        <authorList>
            <consortium name="US DOE Joint Genome Institute"/>
            <person name="Copeland A."/>
            <person name="Lucas S."/>
            <person name="Lapidus A."/>
            <person name="Barry K."/>
            <person name="Glavina del Rio T."/>
            <person name="Dalin E."/>
            <person name="Tice H."/>
            <person name="Pitluck S."/>
            <person name="Saunders E."/>
            <person name="Brettin T."/>
            <person name="Bruce D."/>
            <person name="Detter J.C."/>
            <person name="Han C."/>
            <person name="Schmutz J."/>
            <person name="Larimer F."/>
            <person name="Land M."/>
            <person name="Hauser L."/>
            <person name="Kyrpides N."/>
            <person name="Mikhailova N."/>
            <person name="Nelson K."/>
            <person name="Gogarten J.P."/>
            <person name="Noll K."/>
            <person name="Richardson P."/>
        </authorList>
    </citation>
    <scope>NUCLEOTIDE SEQUENCE [LARGE SCALE GENOMIC DNA]</scope>
    <source>
        <strain evidence="3">ATCC 35602 / DSM 5306 / Rt17-B1</strain>
    </source>
</reference>